<dbReference type="SUPFAM" id="SSF55073">
    <property type="entry name" value="Nucleotide cyclase"/>
    <property type="match status" value="1"/>
</dbReference>
<dbReference type="InterPro" id="IPR007890">
    <property type="entry name" value="CHASE2"/>
</dbReference>
<keyword evidence="3" id="KW-1003">Cell membrane</keyword>
<proteinExistence type="inferred from homology"/>
<keyword evidence="4 7" id="KW-0812">Transmembrane</keyword>
<evidence type="ECO:0000256" key="1">
    <source>
        <dbReference type="ARBA" id="ARBA00004196"/>
    </source>
</evidence>
<comment type="caution">
    <text evidence="9">The sequence shown here is derived from an EMBL/GenBank/DDBJ whole genome shotgun (WGS) entry which is preliminary data.</text>
</comment>
<dbReference type="GO" id="GO:0035556">
    <property type="term" value="P:intracellular signal transduction"/>
    <property type="evidence" value="ECO:0007669"/>
    <property type="project" value="InterPro"/>
</dbReference>
<dbReference type="Gene3D" id="3.30.70.1230">
    <property type="entry name" value="Nucleotide cyclase"/>
    <property type="match status" value="1"/>
</dbReference>
<dbReference type="AlphaFoldDB" id="A0A9W6GF55"/>
<comment type="similarity">
    <text evidence="2">Belongs to the adenylyl cyclase class-3 family.</text>
</comment>
<comment type="subcellular location">
    <subcellularLocation>
        <location evidence="1">Cell envelope</location>
    </subcellularLocation>
</comment>
<dbReference type="InterPro" id="IPR029787">
    <property type="entry name" value="Nucleotide_cyclase"/>
</dbReference>
<sequence length="693" mass="78926">MKSKLFIFFCIGLCSILVVIISYFCKIDFLNSIDLKLKDVRFRLRGDIEPDKRIVIVAIDSKSVDRLGRWPWDRKIIAKLIENLKEARVIALDIVFSEPSVAYSDKLLSYAINKSNVVAGYYFRDEETKIHPQSYINLMQSRIRIVKASEDVKILPVKEFPYAELNIPSIKAQAGFFNIFPDDDGVYRKINLLVLYNGELYPHLSLKALEKFKNSSLIVGITNYGIKGLWVGNEFIPVDESGRLTINYYGKGGSFQTVSAVDIINGNLKLSSDNIVFIGATEMGISDIRNTPFDPVMPGVEISATVLSNILKQQYLIHNAWVTLLDIAFIAIPVLLLCLFLTRASKTLISLFIFSGITFLTYLSNFFIFKACFLNLSIVYPFISLSLCYLASEAYRNLIIEKKSKFIKKAFSSYIAPELVEIIIKNPDKLRLGGEKRIITVMFSDIRNFTTISESLNPEQLVTLLNNYLDPMTKIVLKHKGMLDKYIGDAIMAVYNAPVDLKEHAREAVLTALEMLKELKSLSEKFATMDFPQIGIGIGINTGEAITGNMGTEKRFDYTAIGDTVNLASRLEGLNKFYGTKIIISESTFNSIDNKEQFFVRELDLIRVKGKKEPVKIYEVMEEDCPLISVVKDFEKALHLYRNCMFKEALKIFTYIHEEFNDQTSSIYEERCKDYILNPPPSDWDRVYTAREK</sequence>
<keyword evidence="10" id="KW-1185">Reference proteome</keyword>
<dbReference type="FunFam" id="3.30.70.1230:FF:000016">
    <property type="entry name" value="Adenylate/guanylate cyclase domain-containing protein"/>
    <property type="match status" value="1"/>
</dbReference>
<dbReference type="InterPro" id="IPR050697">
    <property type="entry name" value="Adenylyl/Guanylyl_Cyclase_3/4"/>
</dbReference>
<dbReference type="SMART" id="SM01080">
    <property type="entry name" value="CHASE2"/>
    <property type="match status" value="1"/>
</dbReference>
<dbReference type="EMBL" id="BSDX01000001">
    <property type="protein sequence ID" value="GLI52738.1"/>
    <property type="molecule type" value="Genomic_DNA"/>
</dbReference>
<protein>
    <submittedName>
        <fullName evidence="9">Adenylate/guanylate cyclase domain-containing protein</fullName>
    </submittedName>
</protein>
<dbReference type="SMART" id="SM00044">
    <property type="entry name" value="CYCc"/>
    <property type="match status" value="1"/>
</dbReference>
<evidence type="ECO:0000256" key="3">
    <source>
        <dbReference type="ARBA" id="ARBA00022475"/>
    </source>
</evidence>
<keyword evidence="6 7" id="KW-0472">Membrane</keyword>
<accession>A0A9W6GF55</accession>
<reference evidence="9" key="1">
    <citation type="submission" date="2022-12" db="EMBL/GenBank/DDBJ databases">
        <title>Reference genome sequencing for broad-spectrum identification of bacterial and archaeal isolates by mass spectrometry.</title>
        <authorList>
            <person name="Sekiguchi Y."/>
            <person name="Tourlousse D.M."/>
        </authorList>
    </citation>
    <scope>NUCLEOTIDE SEQUENCE</scope>
    <source>
        <strain evidence="9">TSL-P1</strain>
    </source>
</reference>
<dbReference type="Pfam" id="PF00211">
    <property type="entry name" value="Guanylate_cyc"/>
    <property type="match status" value="1"/>
</dbReference>
<evidence type="ECO:0000313" key="9">
    <source>
        <dbReference type="EMBL" id="GLI52738.1"/>
    </source>
</evidence>
<organism evidence="9 10">
    <name type="scientific">Thermodesulfovibrio yellowstonii</name>
    <dbReference type="NCBI Taxonomy" id="28262"/>
    <lineage>
        <taxon>Bacteria</taxon>
        <taxon>Pseudomonadati</taxon>
        <taxon>Nitrospirota</taxon>
        <taxon>Thermodesulfovibrionia</taxon>
        <taxon>Thermodesulfovibrionales</taxon>
        <taxon>Thermodesulfovibrionaceae</taxon>
        <taxon>Thermodesulfovibrio</taxon>
    </lineage>
</organism>
<feature type="transmembrane region" description="Helical" evidence="7">
    <location>
        <begin position="374"/>
        <end position="395"/>
    </location>
</feature>
<evidence type="ECO:0000259" key="8">
    <source>
        <dbReference type="PROSITE" id="PS50125"/>
    </source>
</evidence>
<evidence type="ECO:0000256" key="4">
    <source>
        <dbReference type="ARBA" id="ARBA00022692"/>
    </source>
</evidence>
<feature type="transmembrane region" description="Helical" evidence="7">
    <location>
        <begin position="5"/>
        <end position="24"/>
    </location>
</feature>
<evidence type="ECO:0000256" key="5">
    <source>
        <dbReference type="ARBA" id="ARBA00022989"/>
    </source>
</evidence>
<dbReference type="CDD" id="cd07302">
    <property type="entry name" value="CHD"/>
    <property type="match status" value="1"/>
</dbReference>
<dbReference type="InterPro" id="IPR001054">
    <property type="entry name" value="A/G_cyclase"/>
</dbReference>
<evidence type="ECO:0000256" key="2">
    <source>
        <dbReference type="ARBA" id="ARBA00005381"/>
    </source>
</evidence>
<name>A0A9W6GF55_9BACT</name>
<feature type="domain" description="Guanylate cyclase" evidence="8">
    <location>
        <begin position="440"/>
        <end position="572"/>
    </location>
</feature>
<dbReference type="PANTHER" id="PTHR43081:SF1">
    <property type="entry name" value="ADENYLATE CYCLASE, TERMINAL-DIFFERENTIATION SPECIFIC"/>
    <property type="match status" value="1"/>
</dbReference>
<evidence type="ECO:0000256" key="6">
    <source>
        <dbReference type="ARBA" id="ARBA00023136"/>
    </source>
</evidence>
<dbReference type="PANTHER" id="PTHR43081">
    <property type="entry name" value="ADENYLATE CYCLASE, TERMINAL-DIFFERENTIATION SPECIFIC-RELATED"/>
    <property type="match status" value="1"/>
</dbReference>
<dbReference type="GO" id="GO:0030313">
    <property type="term" value="C:cell envelope"/>
    <property type="evidence" value="ECO:0007669"/>
    <property type="project" value="UniProtKB-SubCell"/>
</dbReference>
<gene>
    <name evidence="9" type="ORF">TISLANDTSLP1_04310</name>
</gene>
<dbReference type="PROSITE" id="PS50125">
    <property type="entry name" value="GUANYLATE_CYCLASE_2"/>
    <property type="match status" value="1"/>
</dbReference>
<evidence type="ECO:0000256" key="7">
    <source>
        <dbReference type="SAM" id="Phobius"/>
    </source>
</evidence>
<feature type="transmembrane region" description="Helical" evidence="7">
    <location>
        <begin position="320"/>
        <end position="341"/>
    </location>
</feature>
<dbReference type="GO" id="GO:0006171">
    <property type="term" value="P:cAMP biosynthetic process"/>
    <property type="evidence" value="ECO:0007669"/>
    <property type="project" value="TreeGrafter"/>
</dbReference>
<dbReference type="Proteomes" id="UP001144297">
    <property type="component" value="Unassembled WGS sequence"/>
</dbReference>
<evidence type="ECO:0000313" key="10">
    <source>
        <dbReference type="Proteomes" id="UP001144297"/>
    </source>
</evidence>
<feature type="transmembrane region" description="Helical" evidence="7">
    <location>
        <begin position="348"/>
        <end position="368"/>
    </location>
</feature>
<dbReference type="Pfam" id="PF05226">
    <property type="entry name" value="CHASE2"/>
    <property type="match status" value="1"/>
</dbReference>
<dbReference type="GO" id="GO:0004016">
    <property type="term" value="F:adenylate cyclase activity"/>
    <property type="evidence" value="ECO:0007669"/>
    <property type="project" value="UniProtKB-ARBA"/>
</dbReference>
<keyword evidence="5 7" id="KW-1133">Transmembrane helix</keyword>